<dbReference type="PANTHER" id="PTHR48111">
    <property type="entry name" value="REGULATOR OF RPOS"/>
    <property type="match status" value="1"/>
</dbReference>
<accession>A0ABW0GS23</accession>
<protein>
    <submittedName>
        <fullName evidence="5">LytR/AlgR family response regulator transcription factor</fullName>
    </submittedName>
</protein>
<comment type="caution">
    <text evidence="5">The sequence shown here is derived from an EMBL/GenBank/DDBJ whole genome shotgun (WGS) entry which is preliminary data.</text>
</comment>
<proteinExistence type="predicted"/>
<dbReference type="InterPro" id="IPR039420">
    <property type="entry name" value="WalR-like"/>
</dbReference>
<feature type="domain" description="Response regulatory" evidence="3">
    <location>
        <begin position="9"/>
        <end position="123"/>
    </location>
</feature>
<reference evidence="6" key="1">
    <citation type="journal article" date="2019" name="Int. J. Syst. Evol. Microbiol.">
        <title>The Global Catalogue of Microorganisms (GCM) 10K type strain sequencing project: providing services to taxonomists for standard genome sequencing and annotation.</title>
        <authorList>
            <consortium name="The Broad Institute Genomics Platform"/>
            <consortium name="The Broad Institute Genome Sequencing Center for Infectious Disease"/>
            <person name="Wu L."/>
            <person name="Ma J."/>
        </authorList>
    </citation>
    <scope>NUCLEOTIDE SEQUENCE [LARGE SCALE GENOMIC DNA]</scope>
    <source>
        <strain evidence="6">CCUG 43114</strain>
    </source>
</reference>
<evidence type="ECO:0000313" key="5">
    <source>
        <dbReference type="EMBL" id="MFC5382368.1"/>
    </source>
</evidence>
<dbReference type="RefSeq" id="WP_340270065.1">
    <property type="nucleotide sequence ID" value="NZ_JBBEOG010000005.1"/>
</dbReference>
<feature type="modified residue" description="4-aspartylphosphate" evidence="2">
    <location>
        <position position="60"/>
    </location>
</feature>
<dbReference type="Gene3D" id="3.40.50.2300">
    <property type="match status" value="1"/>
</dbReference>
<dbReference type="SMART" id="SM00850">
    <property type="entry name" value="LytTR"/>
    <property type="match status" value="1"/>
</dbReference>
<keyword evidence="6" id="KW-1185">Reference proteome</keyword>
<sequence>MGAEDGRLRVLVVDDEQPAREELVFLLQRDDLVGEVVSVARADEALRRLGGGDVDVVLSDIHMPGLDGIDLARAVRALARPPAVVFVTAHDEHAVEAFDLAVVDYVLKPVRPARLAAALRRVTAGAAPAAQTDDETLGVELGGVTRFVQRSSVLWAEAQGDYVRLHTATGSHLLRSTLSQLEERWSRAGFVRAHRSLLVAVAAVRELRTEDGRHALVVGDGAVRRELPVARRHAREVRERLAERGAGAQA</sequence>
<evidence type="ECO:0000256" key="2">
    <source>
        <dbReference type="PROSITE-ProRule" id="PRU00169"/>
    </source>
</evidence>
<dbReference type="Proteomes" id="UP001596122">
    <property type="component" value="Unassembled WGS sequence"/>
</dbReference>
<dbReference type="Pfam" id="PF04397">
    <property type="entry name" value="LytTR"/>
    <property type="match status" value="1"/>
</dbReference>
<dbReference type="PROSITE" id="PS50930">
    <property type="entry name" value="HTH_LYTTR"/>
    <property type="match status" value="1"/>
</dbReference>
<evidence type="ECO:0000256" key="1">
    <source>
        <dbReference type="ARBA" id="ARBA00023125"/>
    </source>
</evidence>
<name>A0ABW0GS23_9MICO</name>
<dbReference type="EMBL" id="JBHSLD010000025">
    <property type="protein sequence ID" value="MFC5382368.1"/>
    <property type="molecule type" value="Genomic_DNA"/>
</dbReference>
<keyword evidence="1" id="KW-0238">DNA-binding</keyword>
<dbReference type="SUPFAM" id="SSF52172">
    <property type="entry name" value="CheY-like"/>
    <property type="match status" value="1"/>
</dbReference>
<dbReference type="InterPro" id="IPR001789">
    <property type="entry name" value="Sig_transdc_resp-reg_receiver"/>
</dbReference>
<feature type="domain" description="HTH LytTR-type" evidence="4">
    <location>
        <begin position="137"/>
        <end position="243"/>
    </location>
</feature>
<keyword evidence="2" id="KW-0597">Phosphoprotein</keyword>
<dbReference type="Gene3D" id="2.40.50.1020">
    <property type="entry name" value="LytTr DNA-binding domain"/>
    <property type="match status" value="1"/>
</dbReference>
<evidence type="ECO:0000313" key="6">
    <source>
        <dbReference type="Proteomes" id="UP001596122"/>
    </source>
</evidence>
<evidence type="ECO:0000259" key="3">
    <source>
        <dbReference type="PROSITE" id="PS50110"/>
    </source>
</evidence>
<evidence type="ECO:0000259" key="4">
    <source>
        <dbReference type="PROSITE" id="PS50930"/>
    </source>
</evidence>
<dbReference type="SMART" id="SM00448">
    <property type="entry name" value="REC"/>
    <property type="match status" value="1"/>
</dbReference>
<organism evidence="5 6">
    <name type="scientific">Aquipuribacter nitratireducens</name>
    <dbReference type="NCBI Taxonomy" id="650104"/>
    <lineage>
        <taxon>Bacteria</taxon>
        <taxon>Bacillati</taxon>
        <taxon>Actinomycetota</taxon>
        <taxon>Actinomycetes</taxon>
        <taxon>Micrococcales</taxon>
        <taxon>Intrasporangiaceae</taxon>
        <taxon>Aquipuribacter</taxon>
    </lineage>
</organism>
<dbReference type="PROSITE" id="PS50110">
    <property type="entry name" value="RESPONSE_REGULATORY"/>
    <property type="match status" value="1"/>
</dbReference>
<dbReference type="InterPro" id="IPR007492">
    <property type="entry name" value="LytTR_DNA-bd_dom"/>
</dbReference>
<dbReference type="Pfam" id="PF00072">
    <property type="entry name" value="Response_reg"/>
    <property type="match status" value="1"/>
</dbReference>
<dbReference type="InterPro" id="IPR011006">
    <property type="entry name" value="CheY-like_superfamily"/>
</dbReference>
<gene>
    <name evidence="5" type="ORF">ACFPJ6_16505</name>
</gene>
<dbReference type="PANTHER" id="PTHR48111:SF69">
    <property type="entry name" value="RESPONSE REGULATOR RECEIVER"/>
    <property type="match status" value="1"/>
</dbReference>